<feature type="region of interest" description="Disordered" evidence="1">
    <location>
        <begin position="98"/>
        <end position="187"/>
    </location>
</feature>
<dbReference type="STRING" id="1810919.A0A3D8RYV1"/>
<dbReference type="GeneID" id="38116451"/>
<comment type="caution">
    <text evidence="3">The sequence shown here is derived from an EMBL/GenBank/DDBJ whole genome shotgun (WGS) entry which is preliminary data.</text>
</comment>
<gene>
    <name evidence="3" type="ORF">DSM5745_06081</name>
</gene>
<name>A0A3D8RYV1_9EURO</name>
<evidence type="ECO:0000313" key="4">
    <source>
        <dbReference type="Proteomes" id="UP000256690"/>
    </source>
</evidence>
<proteinExistence type="predicted"/>
<feature type="chain" id="PRO_5017755584" evidence="2">
    <location>
        <begin position="19"/>
        <end position="211"/>
    </location>
</feature>
<dbReference type="OrthoDB" id="4160690at2759"/>
<accession>A0A3D8RYV1</accession>
<evidence type="ECO:0000313" key="3">
    <source>
        <dbReference type="EMBL" id="RDW79229.1"/>
    </source>
</evidence>
<dbReference type="EMBL" id="PVWQ01000006">
    <property type="protein sequence ID" value="RDW79229.1"/>
    <property type="molecule type" value="Genomic_DNA"/>
</dbReference>
<sequence>MRFITVTSVACLVASAAAFEYPDFVPLNKRQEPGTPQYECHANCGGIITASRSDGYCDSSDFKSMFNDCMNCALEYDIWKYYGNSVSSAAENCGLDATPVQPSSSSASTATSTSTATETETEAESTSTVTESDTETETISSTETSTDSTTVSSTPVIPTVTTTTTPTSSEGAASGTPTPSNPEFTGGASSNAPAGLFMGGLVGSFVAALMV</sequence>
<evidence type="ECO:0000256" key="2">
    <source>
        <dbReference type="SAM" id="SignalP"/>
    </source>
</evidence>
<feature type="compositionally biased region" description="Low complexity" evidence="1">
    <location>
        <begin position="102"/>
        <end position="176"/>
    </location>
</feature>
<keyword evidence="4" id="KW-1185">Reference proteome</keyword>
<dbReference type="AlphaFoldDB" id="A0A3D8RYV1"/>
<feature type="signal peptide" evidence="2">
    <location>
        <begin position="1"/>
        <end position="18"/>
    </location>
</feature>
<reference evidence="3 4" key="1">
    <citation type="journal article" date="2018" name="IMA Fungus">
        <title>IMA Genome-F 9: Draft genome sequence of Annulohypoxylon stygium, Aspergillus mulundensis, Berkeleyomyces basicola (syn. Thielaviopsis basicola), Ceratocystis smalleyi, two Cercospora beticola strains, Coleophoma cylindrospora, Fusarium fracticaudum, Phialophora cf. hyalina, and Morchella septimelata.</title>
        <authorList>
            <person name="Wingfield B.D."/>
            <person name="Bills G.F."/>
            <person name="Dong Y."/>
            <person name="Huang W."/>
            <person name="Nel W.J."/>
            <person name="Swalarsk-Parry B.S."/>
            <person name="Vaghefi N."/>
            <person name="Wilken P.M."/>
            <person name="An Z."/>
            <person name="de Beer Z.W."/>
            <person name="De Vos L."/>
            <person name="Chen L."/>
            <person name="Duong T.A."/>
            <person name="Gao Y."/>
            <person name="Hammerbacher A."/>
            <person name="Kikkert J.R."/>
            <person name="Li Y."/>
            <person name="Li H."/>
            <person name="Li K."/>
            <person name="Li Q."/>
            <person name="Liu X."/>
            <person name="Ma X."/>
            <person name="Naidoo K."/>
            <person name="Pethybridge S.J."/>
            <person name="Sun J."/>
            <person name="Steenkamp E.T."/>
            <person name="van der Nest M.A."/>
            <person name="van Wyk S."/>
            <person name="Wingfield M.J."/>
            <person name="Xiong C."/>
            <person name="Yue Q."/>
            <person name="Zhang X."/>
        </authorList>
    </citation>
    <scope>NUCLEOTIDE SEQUENCE [LARGE SCALE GENOMIC DNA]</scope>
    <source>
        <strain evidence="3 4">DSM 5745</strain>
    </source>
</reference>
<evidence type="ECO:0000256" key="1">
    <source>
        <dbReference type="SAM" id="MobiDB-lite"/>
    </source>
</evidence>
<protein>
    <submittedName>
        <fullName evidence="3">Uncharacterized protein</fullName>
    </submittedName>
</protein>
<keyword evidence="2" id="KW-0732">Signal</keyword>
<feature type="compositionally biased region" description="Polar residues" evidence="1">
    <location>
        <begin position="177"/>
        <end position="187"/>
    </location>
</feature>
<dbReference type="Proteomes" id="UP000256690">
    <property type="component" value="Unassembled WGS sequence"/>
</dbReference>
<dbReference type="RefSeq" id="XP_026603929.1">
    <property type="nucleotide sequence ID" value="XM_026748097.1"/>
</dbReference>
<organism evidence="3 4">
    <name type="scientific">Aspergillus mulundensis</name>
    <dbReference type="NCBI Taxonomy" id="1810919"/>
    <lineage>
        <taxon>Eukaryota</taxon>
        <taxon>Fungi</taxon>
        <taxon>Dikarya</taxon>
        <taxon>Ascomycota</taxon>
        <taxon>Pezizomycotina</taxon>
        <taxon>Eurotiomycetes</taxon>
        <taxon>Eurotiomycetidae</taxon>
        <taxon>Eurotiales</taxon>
        <taxon>Aspergillaceae</taxon>
        <taxon>Aspergillus</taxon>
        <taxon>Aspergillus subgen. Nidulantes</taxon>
    </lineage>
</organism>